<dbReference type="InterPro" id="IPR045860">
    <property type="entry name" value="Snake_toxin-like_sf"/>
</dbReference>
<sequence>MGIKTFFAIVCICMIRLGSSFKTGFESGLICYQCVGTHPGCGLHDFDWRWYWGKICPRSDDRCVKLIERKGSNVVVTRDCLSNLEGFRTDIPADKYEGCRAKSKDVKLGQYTFNRIKELDTKRLVEMN</sequence>
<keyword evidence="1 3" id="KW-0732">Signal</keyword>
<protein>
    <submittedName>
        <fullName evidence="4">Uncharacterized protein</fullName>
    </submittedName>
</protein>
<organism evidence="4 5">
    <name type="scientific">Tigriopus californicus</name>
    <name type="common">Marine copepod</name>
    <dbReference type="NCBI Taxonomy" id="6832"/>
    <lineage>
        <taxon>Eukaryota</taxon>
        <taxon>Metazoa</taxon>
        <taxon>Ecdysozoa</taxon>
        <taxon>Arthropoda</taxon>
        <taxon>Crustacea</taxon>
        <taxon>Multicrustacea</taxon>
        <taxon>Hexanauplia</taxon>
        <taxon>Copepoda</taxon>
        <taxon>Harpacticoida</taxon>
        <taxon>Harpacticidae</taxon>
        <taxon>Tigriopus</taxon>
    </lineage>
</organism>
<dbReference type="Proteomes" id="UP000318571">
    <property type="component" value="Chromosome 3"/>
</dbReference>
<dbReference type="EMBL" id="VCGU01000007">
    <property type="protein sequence ID" value="TRY73496.1"/>
    <property type="molecule type" value="Genomic_DNA"/>
</dbReference>
<dbReference type="AlphaFoldDB" id="A0A553P732"/>
<dbReference type="InterPro" id="IPR031424">
    <property type="entry name" value="QVR-like"/>
</dbReference>
<feature type="signal peptide" evidence="3">
    <location>
        <begin position="1"/>
        <end position="20"/>
    </location>
</feature>
<keyword evidence="2" id="KW-0325">Glycoprotein</keyword>
<dbReference type="GO" id="GO:0030431">
    <property type="term" value="P:sleep"/>
    <property type="evidence" value="ECO:0007669"/>
    <property type="project" value="InterPro"/>
</dbReference>
<feature type="non-terminal residue" evidence="4">
    <location>
        <position position="128"/>
    </location>
</feature>
<dbReference type="GO" id="GO:0032222">
    <property type="term" value="P:regulation of synaptic transmission, cholinergic"/>
    <property type="evidence" value="ECO:0007669"/>
    <property type="project" value="InterPro"/>
</dbReference>
<reference evidence="4 5" key="1">
    <citation type="journal article" date="2018" name="Nat. Ecol. Evol.">
        <title>Genomic signatures of mitonuclear coevolution across populations of Tigriopus californicus.</title>
        <authorList>
            <person name="Barreto F.S."/>
            <person name="Watson E.T."/>
            <person name="Lima T.G."/>
            <person name="Willett C.S."/>
            <person name="Edmands S."/>
            <person name="Li W."/>
            <person name="Burton R.S."/>
        </authorList>
    </citation>
    <scope>NUCLEOTIDE SEQUENCE [LARGE SCALE GENOMIC DNA]</scope>
    <source>
        <strain evidence="4 5">San Diego</strain>
    </source>
</reference>
<accession>A0A553P732</accession>
<dbReference type="OMA" id="CICMIRL"/>
<dbReference type="Pfam" id="PF17064">
    <property type="entry name" value="QVR"/>
    <property type="match status" value="1"/>
</dbReference>
<dbReference type="CDD" id="cd23591">
    <property type="entry name" value="TFP_LU_ECD_Crim"/>
    <property type="match status" value="1"/>
</dbReference>
<evidence type="ECO:0000256" key="2">
    <source>
        <dbReference type="ARBA" id="ARBA00023180"/>
    </source>
</evidence>
<feature type="chain" id="PRO_5022232471" evidence="3">
    <location>
        <begin position="21"/>
        <end position="128"/>
    </location>
</feature>
<evidence type="ECO:0000256" key="1">
    <source>
        <dbReference type="ARBA" id="ARBA00022729"/>
    </source>
</evidence>
<keyword evidence="5" id="KW-1185">Reference proteome</keyword>
<gene>
    <name evidence="4" type="ORF">TCAL_11678</name>
</gene>
<name>A0A553P732_TIGCA</name>
<proteinExistence type="predicted"/>
<evidence type="ECO:0000313" key="4">
    <source>
        <dbReference type="EMBL" id="TRY73496.1"/>
    </source>
</evidence>
<comment type="caution">
    <text evidence="4">The sequence shown here is derived from an EMBL/GenBank/DDBJ whole genome shotgun (WGS) entry which is preliminary data.</text>
</comment>
<dbReference type="STRING" id="6832.A0A553P732"/>
<dbReference type="SUPFAM" id="SSF57302">
    <property type="entry name" value="Snake toxin-like"/>
    <property type="match status" value="1"/>
</dbReference>
<evidence type="ECO:0000313" key="5">
    <source>
        <dbReference type="Proteomes" id="UP000318571"/>
    </source>
</evidence>
<evidence type="ECO:0000256" key="3">
    <source>
        <dbReference type="SAM" id="SignalP"/>
    </source>
</evidence>